<dbReference type="Proteomes" id="UP000770661">
    <property type="component" value="Unassembled WGS sequence"/>
</dbReference>
<dbReference type="Gene3D" id="3.90.190.10">
    <property type="entry name" value="Protein tyrosine phosphatase superfamily"/>
    <property type="match status" value="1"/>
</dbReference>
<comment type="caution">
    <text evidence="1">The sequence shown here is derived from an EMBL/GenBank/DDBJ whole genome shotgun (WGS) entry which is preliminary data.</text>
</comment>
<name>A0A8J4Y5W9_CHIOP</name>
<dbReference type="OrthoDB" id="8609993at2759"/>
<dbReference type="InterPro" id="IPR029021">
    <property type="entry name" value="Prot-tyrosine_phosphatase-like"/>
</dbReference>
<protein>
    <submittedName>
        <fullName evidence="1">Uncharacterized protein</fullName>
    </submittedName>
</protein>
<reference evidence="1" key="1">
    <citation type="submission" date="2020-07" db="EMBL/GenBank/DDBJ databases">
        <title>The High-quality genome of the commercially important snow crab, Chionoecetes opilio.</title>
        <authorList>
            <person name="Jeong J.-H."/>
            <person name="Ryu S."/>
        </authorList>
    </citation>
    <scope>NUCLEOTIDE SEQUENCE</scope>
    <source>
        <strain evidence="1">MADBK_172401_WGS</strain>
        <tissue evidence="1">Digestive gland</tissue>
    </source>
</reference>
<sequence>MLCSALQELQQLTESLKARTEFSSAQGEKDVNRRKNRYKDILPLYALQVLGSTCQQFRARLLPVPRLLPSAFSKAGASVKEAGAKIKETVEKNQDSCAFPEKFAQGKEWRV</sequence>
<dbReference type="EMBL" id="JACEEZ010018484">
    <property type="protein sequence ID" value="KAG0716844.1"/>
    <property type="molecule type" value="Genomic_DNA"/>
</dbReference>
<evidence type="ECO:0000313" key="1">
    <source>
        <dbReference type="EMBL" id="KAG0716844.1"/>
    </source>
</evidence>
<accession>A0A8J4Y5W9</accession>
<proteinExistence type="predicted"/>
<gene>
    <name evidence="1" type="ORF">GWK47_008669</name>
</gene>
<dbReference type="AlphaFoldDB" id="A0A8J4Y5W9"/>
<evidence type="ECO:0000313" key="2">
    <source>
        <dbReference type="Proteomes" id="UP000770661"/>
    </source>
</evidence>
<organism evidence="1 2">
    <name type="scientific">Chionoecetes opilio</name>
    <name type="common">Atlantic snow crab</name>
    <name type="synonym">Cancer opilio</name>
    <dbReference type="NCBI Taxonomy" id="41210"/>
    <lineage>
        <taxon>Eukaryota</taxon>
        <taxon>Metazoa</taxon>
        <taxon>Ecdysozoa</taxon>
        <taxon>Arthropoda</taxon>
        <taxon>Crustacea</taxon>
        <taxon>Multicrustacea</taxon>
        <taxon>Malacostraca</taxon>
        <taxon>Eumalacostraca</taxon>
        <taxon>Eucarida</taxon>
        <taxon>Decapoda</taxon>
        <taxon>Pleocyemata</taxon>
        <taxon>Brachyura</taxon>
        <taxon>Eubrachyura</taxon>
        <taxon>Majoidea</taxon>
        <taxon>Majidae</taxon>
        <taxon>Chionoecetes</taxon>
    </lineage>
</organism>
<keyword evidence="2" id="KW-1185">Reference proteome</keyword>